<sequence length="79" mass="9000">MKAVRFNQKGAIKKLFKDIAKSNIHEQGELLIKVHAMPLIFNFSTVLGRFPFTSLPRNSERDFAGIAPPELLNKEVFRS</sequence>
<gene>
    <name evidence="1" type="ORF">SPELUC_LOCUS13594</name>
</gene>
<evidence type="ECO:0000313" key="2">
    <source>
        <dbReference type="Proteomes" id="UP000789366"/>
    </source>
</evidence>
<feature type="non-terminal residue" evidence="1">
    <location>
        <position position="79"/>
    </location>
</feature>
<evidence type="ECO:0000313" key="1">
    <source>
        <dbReference type="EMBL" id="CAG8738064.1"/>
    </source>
</evidence>
<dbReference type="Proteomes" id="UP000789366">
    <property type="component" value="Unassembled WGS sequence"/>
</dbReference>
<dbReference type="EMBL" id="CAJVPW010036573">
    <property type="protein sequence ID" value="CAG8738064.1"/>
    <property type="molecule type" value="Genomic_DNA"/>
</dbReference>
<keyword evidence="2" id="KW-1185">Reference proteome</keyword>
<accession>A0ACA9QC41</accession>
<organism evidence="1 2">
    <name type="scientific">Cetraspora pellucida</name>
    <dbReference type="NCBI Taxonomy" id="1433469"/>
    <lineage>
        <taxon>Eukaryota</taxon>
        <taxon>Fungi</taxon>
        <taxon>Fungi incertae sedis</taxon>
        <taxon>Mucoromycota</taxon>
        <taxon>Glomeromycotina</taxon>
        <taxon>Glomeromycetes</taxon>
        <taxon>Diversisporales</taxon>
        <taxon>Gigasporaceae</taxon>
        <taxon>Cetraspora</taxon>
    </lineage>
</organism>
<proteinExistence type="predicted"/>
<reference evidence="1" key="1">
    <citation type="submission" date="2021-06" db="EMBL/GenBank/DDBJ databases">
        <authorList>
            <person name="Kallberg Y."/>
            <person name="Tangrot J."/>
            <person name="Rosling A."/>
        </authorList>
    </citation>
    <scope>NUCLEOTIDE SEQUENCE</scope>
    <source>
        <strain evidence="1">28 12/20/2015</strain>
    </source>
</reference>
<comment type="caution">
    <text evidence="1">The sequence shown here is derived from an EMBL/GenBank/DDBJ whole genome shotgun (WGS) entry which is preliminary data.</text>
</comment>
<name>A0ACA9QC41_9GLOM</name>
<protein>
    <submittedName>
        <fullName evidence="1">8336_t:CDS:1</fullName>
    </submittedName>
</protein>